<dbReference type="InterPro" id="IPR009784">
    <property type="entry name" value="DUF1349"/>
</dbReference>
<evidence type="ECO:0000313" key="2">
    <source>
        <dbReference type="Proteomes" id="UP000549882"/>
    </source>
</evidence>
<keyword evidence="2" id="KW-1185">Reference proteome</keyword>
<dbReference type="AlphaFoldDB" id="A0A7W9D4I6"/>
<protein>
    <recommendedName>
        <fullName evidence="3">DUF1349 domain-containing protein</fullName>
    </recommendedName>
</protein>
<dbReference type="Gene3D" id="2.60.120.200">
    <property type="match status" value="1"/>
</dbReference>
<evidence type="ECO:0000313" key="1">
    <source>
        <dbReference type="EMBL" id="MBB5577295.1"/>
    </source>
</evidence>
<dbReference type="Proteomes" id="UP000549882">
    <property type="component" value="Unassembled WGS sequence"/>
</dbReference>
<dbReference type="RefSeq" id="WP_183940582.1">
    <property type="nucleotide sequence ID" value="NZ_JACHBI010000018.1"/>
</dbReference>
<dbReference type="PANTHER" id="PTHR35332:SF2">
    <property type="entry name" value="REGULATION OF ENOLASE PROTEIN 1"/>
    <property type="match status" value="1"/>
</dbReference>
<name>A0A7W9D4I6_9HYPH</name>
<gene>
    <name evidence="1" type="ORF">GGD50_005947</name>
</gene>
<accession>A0A7W9D4I6</accession>
<proteinExistence type="predicted"/>
<dbReference type="SUPFAM" id="SSF49899">
    <property type="entry name" value="Concanavalin A-like lectins/glucanases"/>
    <property type="match status" value="1"/>
</dbReference>
<dbReference type="EMBL" id="JACHBI010000018">
    <property type="protein sequence ID" value="MBB5577295.1"/>
    <property type="molecule type" value="Genomic_DNA"/>
</dbReference>
<comment type="caution">
    <text evidence="1">The sequence shown here is derived from an EMBL/GenBank/DDBJ whole genome shotgun (WGS) entry which is preliminary data.</text>
</comment>
<dbReference type="InterPro" id="IPR013320">
    <property type="entry name" value="ConA-like_dom_sf"/>
</dbReference>
<sequence length="195" mass="21015">MNLNAANRVNPEFGTFTVTDDSVEIEALGGTNYFVSPDGSAPELNAPSLEVAVASHVFVLQVKVTAALATIYDAGGLIIRAASGHWAKLVHELSALNDATIVSVVTRDTSDDCNSEEPNTESVYLRIHKNGNLVAFHWSLDGRFWKMVRIFVLGSAGEPFCVGLIAQAPLGQPCRVKFEEIATSSVRIENLRDGI</sequence>
<reference evidence="1 2" key="1">
    <citation type="submission" date="2020-08" db="EMBL/GenBank/DDBJ databases">
        <title>Genomic Encyclopedia of Type Strains, Phase IV (KMG-V): Genome sequencing to study the core and pangenomes of soil and plant-associated prokaryotes.</title>
        <authorList>
            <person name="Whitman W."/>
        </authorList>
    </citation>
    <scope>NUCLEOTIDE SEQUENCE [LARGE SCALE GENOMIC DNA]</scope>
    <source>
        <strain evidence="1 2">SEMIA 4064</strain>
    </source>
</reference>
<evidence type="ECO:0008006" key="3">
    <source>
        <dbReference type="Google" id="ProtNLM"/>
    </source>
</evidence>
<dbReference type="PANTHER" id="PTHR35332">
    <property type="entry name" value="REGULATION OF ENOLASE PROTEIN 1"/>
    <property type="match status" value="1"/>
</dbReference>
<organism evidence="1 2">
    <name type="scientific">Rhizobium paranaense</name>
    <dbReference type="NCBI Taxonomy" id="1650438"/>
    <lineage>
        <taxon>Bacteria</taxon>
        <taxon>Pseudomonadati</taxon>
        <taxon>Pseudomonadota</taxon>
        <taxon>Alphaproteobacteria</taxon>
        <taxon>Hyphomicrobiales</taxon>
        <taxon>Rhizobiaceae</taxon>
        <taxon>Rhizobium/Agrobacterium group</taxon>
        <taxon>Rhizobium</taxon>
    </lineage>
</organism>
<dbReference type="Pfam" id="PF07081">
    <property type="entry name" value="DUF1349"/>
    <property type="match status" value="1"/>
</dbReference>